<dbReference type="GO" id="GO:0004151">
    <property type="term" value="F:dihydroorotase activity"/>
    <property type="evidence" value="ECO:0007669"/>
    <property type="project" value="UniProtKB-EC"/>
</dbReference>
<evidence type="ECO:0000259" key="3">
    <source>
        <dbReference type="Pfam" id="PF07969"/>
    </source>
</evidence>
<keyword evidence="2" id="KW-0665">Pyrimidine biosynthesis</keyword>
<sequence>MRLLIENARIIDPSQSLDQVTNLYIARGRIQAISDTAPEGFSPDQTIDGTGKWIFPGLVDLHARLAEPGSRYEGSIASETKAAVAGGITTICCPPDTNPVNDTQAVTELIQRRARQAATAFVLPLGAITQGLEGKMLSNMAALKNAGCIALSQAAQPIQNALTLKNAMAYAVSNDVLLMMRCENSQLKNKGVVHSGVISSRLGLPEIPASAETTALARNLILAEETGARIHISQISTARSVEMIADAKKRGMQVTCDVAIHQLHLTEYDVMDFDSLFHVSPPLRTHEDKEALRLGVKTGIIDAIVSDHTPLDRDVKLLPFGESEPGISGLETLLPLTMKLVQEGVLDIHTALAALTQRPADILGIQNGSLIEGHYADFSLYNPEAIWTLERSEMISQGDNSPFSGWEFNGEIEATYFQGRPVYRNNQV</sequence>
<protein>
    <submittedName>
        <fullName evidence="5">Dihydroorotase</fullName>
        <ecNumber evidence="5">3.5.2.3</ecNumber>
    </submittedName>
</protein>
<dbReference type="GO" id="GO:0046872">
    <property type="term" value="F:metal ion binding"/>
    <property type="evidence" value="ECO:0007669"/>
    <property type="project" value="InterPro"/>
</dbReference>
<keyword evidence="5" id="KW-0378">Hydrolase</keyword>
<dbReference type="GO" id="GO:0005737">
    <property type="term" value="C:cytoplasm"/>
    <property type="evidence" value="ECO:0007669"/>
    <property type="project" value="TreeGrafter"/>
</dbReference>
<dbReference type="InterPro" id="IPR011059">
    <property type="entry name" value="Metal-dep_hydrolase_composite"/>
</dbReference>
<evidence type="ECO:0000256" key="2">
    <source>
        <dbReference type="ARBA" id="ARBA00022975"/>
    </source>
</evidence>
<dbReference type="InterPro" id="IPR032466">
    <property type="entry name" value="Metal_Hydrolase"/>
</dbReference>
<accession>A0A410H5B4</accession>
<dbReference type="Pfam" id="PF07969">
    <property type="entry name" value="Amidohydro_3"/>
    <property type="match status" value="1"/>
</dbReference>
<reference evidence="5 6" key="1">
    <citation type="journal article" date="2018" name="Environ. Microbiol.">
        <title>Genomes of ubiquitous marine and hypersaline Hydrogenovibrio, Thiomicrorhabdus and Thiomicrospira spp. encode a diversity of mechanisms to sustain chemolithoautotrophy in heterogeneous environments.</title>
        <authorList>
            <person name="Scott K.M."/>
            <person name="Williams J."/>
            <person name="Porter C.M.B."/>
            <person name="Russel S."/>
            <person name="Harmer T.L."/>
            <person name="Paul J.H."/>
            <person name="Antonen K.M."/>
            <person name="Bridges M.K."/>
            <person name="Camper G.J."/>
            <person name="Campla C.K."/>
            <person name="Casella L.G."/>
            <person name="Chase E."/>
            <person name="Conrad J.W."/>
            <person name="Cruz M.C."/>
            <person name="Dunlap D.S."/>
            <person name="Duran L."/>
            <person name="Fahsbender E.M."/>
            <person name="Goldsmith D.B."/>
            <person name="Keeley R.F."/>
            <person name="Kondoff M.R."/>
            <person name="Kussy B.I."/>
            <person name="Lane M.K."/>
            <person name="Lawler S."/>
            <person name="Leigh B.A."/>
            <person name="Lewis C."/>
            <person name="Lostal L.M."/>
            <person name="Marking D."/>
            <person name="Mancera P.A."/>
            <person name="McClenthan E.C."/>
            <person name="McIntyre E.A."/>
            <person name="Mine J.A."/>
            <person name="Modi S."/>
            <person name="Moore B.D."/>
            <person name="Morgan W.A."/>
            <person name="Nelson K.M."/>
            <person name="Nguyen K.N."/>
            <person name="Ogburn N."/>
            <person name="Parrino D.G."/>
            <person name="Pedapudi A.D."/>
            <person name="Pelham R.P."/>
            <person name="Preece A.M."/>
            <person name="Rampersad E.A."/>
            <person name="Richardson J.C."/>
            <person name="Rodgers C.M."/>
            <person name="Schaffer B.L."/>
            <person name="Sheridan N.E."/>
            <person name="Solone M.R."/>
            <person name="Staley Z.R."/>
            <person name="Tabuchi M."/>
            <person name="Waide R.J."/>
            <person name="Wanjugi P.W."/>
            <person name="Young S."/>
            <person name="Clum A."/>
            <person name="Daum C."/>
            <person name="Huntemann M."/>
            <person name="Ivanova N."/>
            <person name="Kyrpides N."/>
            <person name="Mikhailova N."/>
            <person name="Palaniappan K."/>
            <person name="Pillay M."/>
            <person name="Reddy T.B.K."/>
            <person name="Shapiro N."/>
            <person name="Stamatis D."/>
            <person name="Varghese N."/>
            <person name="Woyke T."/>
            <person name="Boden R."/>
            <person name="Freyermuth S.K."/>
            <person name="Kerfeld C.A."/>
        </authorList>
    </citation>
    <scope>NUCLEOTIDE SEQUENCE [LARGE SCALE GENOMIC DNA]</scope>
    <source>
        <strain evidence="5 6">JR-2</strain>
    </source>
</reference>
<dbReference type="EMBL" id="CP035033">
    <property type="protein sequence ID" value="QAB15990.1"/>
    <property type="molecule type" value="Genomic_DNA"/>
</dbReference>
<dbReference type="PANTHER" id="PTHR43668:SF2">
    <property type="entry name" value="ALLANTOINASE"/>
    <property type="match status" value="1"/>
</dbReference>
<proteinExistence type="predicted"/>
<dbReference type="Gene3D" id="2.30.40.10">
    <property type="entry name" value="Urease, subunit C, domain 1"/>
    <property type="match status" value="1"/>
</dbReference>
<dbReference type="InterPro" id="IPR013108">
    <property type="entry name" value="Amidohydro_3"/>
</dbReference>
<keyword evidence="6" id="KW-1185">Reference proteome</keyword>
<dbReference type="NCBIfam" id="NF005791">
    <property type="entry name" value="PRK07627.1"/>
    <property type="match status" value="1"/>
</dbReference>
<dbReference type="CDD" id="cd01317">
    <property type="entry name" value="DHOase_IIa"/>
    <property type="match status" value="1"/>
</dbReference>
<evidence type="ECO:0000259" key="4">
    <source>
        <dbReference type="Pfam" id="PF12890"/>
    </source>
</evidence>
<dbReference type="PANTHER" id="PTHR43668">
    <property type="entry name" value="ALLANTOINASE"/>
    <property type="match status" value="1"/>
</dbReference>
<dbReference type="RefSeq" id="WP_029938774.1">
    <property type="nucleotide sequence ID" value="NZ_CP035033.1"/>
</dbReference>
<gene>
    <name evidence="5" type="ORF">EPV75_10090</name>
</gene>
<evidence type="ECO:0000313" key="5">
    <source>
        <dbReference type="EMBL" id="QAB15990.1"/>
    </source>
</evidence>
<dbReference type="InterPro" id="IPR004722">
    <property type="entry name" value="DHOase"/>
</dbReference>
<feature type="domain" description="Amidohydrolase 3" evidence="3">
    <location>
        <begin position="343"/>
        <end position="423"/>
    </location>
</feature>
<dbReference type="GO" id="GO:0006145">
    <property type="term" value="P:purine nucleobase catabolic process"/>
    <property type="evidence" value="ECO:0007669"/>
    <property type="project" value="TreeGrafter"/>
</dbReference>
<dbReference type="KEGG" id="htr:EPV75_10090"/>
<dbReference type="GO" id="GO:0004038">
    <property type="term" value="F:allantoinase activity"/>
    <property type="evidence" value="ECO:0007669"/>
    <property type="project" value="TreeGrafter"/>
</dbReference>
<dbReference type="Pfam" id="PF12890">
    <property type="entry name" value="DHOase"/>
    <property type="match status" value="1"/>
</dbReference>
<keyword evidence="1" id="KW-0862">Zinc</keyword>
<dbReference type="AlphaFoldDB" id="A0A410H5B4"/>
<dbReference type="SUPFAM" id="SSF51338">
    <property type="entry name" value="Composite domain of metallo-dependent hydrolases"/>
    <property type="match status" value="1"/>
</dbReference>
<dbReference type="EC" id="3.5.2.3" evidence="5"/>
<name>A0A410H5B4_9GAMM</name>
<dbReference type="SUPFAM" id="SSF51556">
    <property type="entry name" value="Metallo-dependent hydrolases"/>
    <property type="match status" value="1"/>
</dbReference>
<dbReference type="InterPro" id="IPR050138">
    <property type="entry name" value="DHOase/Allantoinase_Hydrolase"/>
</dbReference>
<dbReference type="GO" id="GO:0006221">
    <property type="term" value="P:pyrimidine nucleotide biosynthetic process"/>
    <property type="evidence" value="ECO:0007669"/>
    <property type="project" value="UniProtKB-KW"/>
</dbReference>
<dbReference type="Gene3D" id="3.20.20.140">
    <property type="entry name" value="Metal-dependent hydrolases"/>
    <property type="match status" value="1"/>
</dbReference>
<dbReference type="Proteomes" id="UP000285478">
    <property type="component" value="Chromosome"/>
</dbReference>
<organism evidence="5 6">
    <name type="scientific">Hydrogenovibrio thermophilus</name>
    <dbReference type="NCBI Taxonomy" id="265883"/>
    <lineage>
        <taxon>Bacteria</taxon>
        <taxon>Pseudomonadati</taxon>
        <taxon>Pseudomonadota</taxon>
        <taxon>Gammaproteobacteria</taxon>
        <taxon>Thiotrichales</taxon>
        <taxon>Piscirickettsiaceae</taxon>
        <taxon>Hydrogenovibrio</taxon>
    </lineage>
</organism>
<dbReference type="InterPro" id="IPR024403">
    <property type="entry name" value="DHOase_cat"/>
</dbReference>
<evidence type="ECO:0000256" key="1">
    <source>
        <dbReference type="ARBA" id="ARBA00022833"/>
    </source>
</evidence>
<feature type="domain" description="Dihydroorotase catalytic" evidence="4">
    <location>
        <begin position="51"/>
        <end position="238"/>
    </location>
</feature>
<dbReference type="NCBIfam" id="TIGR00857">
    <property type="entry name" value="pyrC_multi"/>
    <property type="match status" value="1"/>
</dbReference>
<evidence type="ECO:0000313" key="6">
    <source>
        <dbReference type="Proteomes" id="UP000285478"/>
    </source>
</evidence>